<organism evidence="2 3">
    <name type="scientific">Candidatus Acidiferrum panamense</name>
    <dbReference type="NCBI Taxonomy" id="2741543"/>
    <lineage>
        <taxon>Bacteria</taxon>
        <taxon>Pseudomonadati</taxon>
        <taxon>Acidobacteriota</taxon>
        <taxon>Terriglobia</taxon>
        <taxon>Candidatus Acidiferrales</taxon>
        <taxon>Candidatus Acidiferrum</taxon>
    </lineage>
</organism>
<protein>
    <submittedName>
        <fullName evidence="2">Uncharacterized protein</fullName>
    </submittedName>
</protein>
<feature type="transmembrane region" description="Helical" evidence="1">
    <location>
        <begin position="21"/>
        <end position="41"/>
    </location>
</feature>
<name>A0A7V8NRD7_9BACT</name>
<dbReference type="AlphaFoldDB" id="A0A7V8NRD7"/>
<keyword evidence="1" id="KW-0812">Transmembrane</keyword>
<keyword evidence="1" id="KW-1133">Transmembrane helix</keyword>
<proteinExistence type="predicted"/>
<dbReference type="Proteomes" id="UP000567293">
    <property type="component" value="Unassembled WGS sequence"/>
</dbReference>
<keyword evidence="1" id="KW-0472">Membrane</keyword>
<keyword evidence="3" id="KW-1185">Reference proteome</keyword>
<accession>A0A7V8NRD7</accession>
<evidence type="ECO:0000313" key="2">
    <source>
        <dbReference type="EMBL" id="MBA0086139.1"/>
    </source>
</evidence>
<feature type="transmembrane region" description="Helical" evidence="1">
    <location>
        <begin position="90"/>
        <end position="110"/>
    </location>
</feature>
<comment type="caution">
    <text evidence="2">The sequence shown here is derived from an EMBL/GenBank/DDBJ whole genome shotgun (WGS) entry which is preliminary data.</text>
</comment>
<sequence>MVIPDRDVEFIQAASRQTENLLGFLPVGFILTLISLNSYPFQSGHVLGWFMAILLIAMGIATGCILASAERDEILSRLNRTEPGKLGKHFYMNLLSYGALPVLTVLAAQFPSVGSFLFSWVQPVLQAVRAEEGQERRN</sequence>
<gene>
    <name evidence="2" type="ORF">HRJ53_14220</name>
</gene>
<evidence type="ECO:0000313" key="3">
    <source>
        <dbReference type="Proteomes" id="UP000567293"/>
    </source>
</evidence>
<evidence type="ECO:0000256" key="1">
    <source>
        <dbReference type="SAM" id="Phobius"/>
    </source>
</evidence>
<reference evidence="2" key="1">
    <citation type="submission" date="2020-06" db="EMBL/GenBank/DDBJ databases">
        <title>Legume-microbial interactions unlock mineral nutrients during tropical forest succession.</title>
        <authorList>
            <person name="Epihov D.Z."/>
        </authorList>
    </citation>
    <scope>NUCLEOTIDE SEQUENCE [LARGE SCALE GENOMIC DNA]</scope>
    <source>
        <strain evidence="2">Pan2503</strain>
    </source>
</reference>
<dbReference type="EMBL" id="JACDQQ010001370">
    <property type="protein sequence ID" value="MBA0086139.1"/>
    <property type="molecule type" value="Genomic_DNA"/>
</dbReference>
<feature type="transmembrane region" description="Helical" evidence="1">
    <location>
        <begin position="47"/>
        <end position="69"/>
    </location>
</feature>